<accession>A0A094Z4I0</accession>
<keyword evidence="1" id="KW-0966">Cell projection</keyword>
<dbReference type="PATRIC" id="fig|556287.8.peg.23"/>
<protein>
    <submittedName>
        <fullName evidence="1">Flagellar protein flaF</fullName>
    </submittedName>
</protein>
<dbReference type="Proteomes" id="UP000033731">
    <property type="component" value="Unassembled WGS sequence"/>
</dbReference>
<organism evidence="1 2">
    <name type="scientific">Candidatus Liberibacter solanacearum</name>
    <dbReference type="NCBI Taxonomy" id="556287"/>
    <lineage>
        <taxon>Bacteria</taxon>
        <taxon>Pseudomonadati</taxon>
        <taxon>Pseudomonadota</taxon>
        <taxon>Alphaproteobacteria</taxon>
        <taxon>Hyphomicrobiales</taxon>
        <taxon>Rhizobiaceae</taxon>
        <taxon>Liberibacter</taxon>
    </lineage>
</organism>
<dbReference type="Pfam" id="PF07309">
    <property type="entry name" value="FlaF"/>
    <property type="match status" value="1"/>
</dbReference>
<dbReference type="EMBL" id="JMTK01000001">
    <property type="protein sequence ID" value="KJZ82423.1"/>
    <property type="molecule type" value="Genomic_DNA"/>
</dbReference>
<reference evidence="1 2" key="1">
    <citation type="journal article" date="2015" name="Phytopathology">
        <title>Genomes of Candidatus Liberibacter solanacearum haplotype A from New Zealand and the USA suggest significant genome plasticity in the species.</title>
        <authorList>
            <person name="Thompson S.M."/>
            <person name="Johnson C.P."/>
            <person name="Lu A.Y."/>
            <person name="Frampton R.A."/>
            <person name="Sullivan K.L."/>
            <person name="Fiers M.W."/>
            <person name="Crowhurst R.N."/>
            <person name="Pitman A.R."/>
            <person name="Scott I."/>
            <person name="Gudmestad N.C."/>
            <person name="Smith G.R."/>
        </authorList>
    </citation>
    <scope>NUCLEOTIDE SEQUENCE [LARGE SCALE GENOMIC DNA]</scope>
    <source>
        <strain evidence="1 2">LsoNZ1</strain>
    </source>
</reference>
<proteinExistence type="predicted"/>
<dbReference type="GO" id="GO:0044781">
    <property type="term" value="P:bacterial-type flagellum organization"/>
    <property type="evidence" value="ECO:0007669"/>
    <property type="project" value="InterPro"/>
</dbReference>
<keyword evidence="2" id="KW-1185">Reference proteome</keyword>
<evidence type="ECO:0000313" key="2">
    <source>
        <dbReference type="Proteomes" id="UP000033731"/>
    </source>
</evidence>
<dbReference type="NCBIfam" id="NF009434">
    <property type="entry name" value="PRK12793.1"/>
    <property type="match status" value="1"/>
</dbReference>
<gene>
    <name evidence="1" type="ORF">DJ66_0023</name>
</gene>
<keyword evidence="1" id="KW-0282">Flagellum</keyword>
<evidence type="ECO:0000313" key="1">
    <source>
        <dbReference type="EMBL" id="KJZ82423.1"/>
    </source>
</evidence>
<keyword evidence="1" id="KW-0969">Cilium</keyword>
<dbReference type="RefSeq" id="WP_034441413.1">
    <property type="nucleotide sequence ID" value="NZ_CAXYJJ010000002.1"/>
</dbReference>
<dbReference type="AlphaFoldDB" id="A0A094Z4I0"/>
<sequence length="114" mass="13437">MRQYYNEIVQESSVESRKREFWILNKSISLLSSAHQSKPNSREVVEALYYTNRVWVVFIQDLVSESNQLTEEVKLNLISIGLWILEECERIRRNESNNYQAIIDVTSVVRDGLK</sequence>
<name>A0A094Z4I0_9HYPH</name>
<dbReference type="InterPro" id="IPR010845">
    <property type="entry name" value="FlaF"/>
</dbReference>
<comment type="caution">
    <text evidence="1">The sequence shown here is derived from an EMBL/GenBank/DDBJ whole genome shotgun (WGS) entry which is preliminary data.</text>
</comment>